<keyword evidence="8" id="KW-0238">DNA-binding</keyword>
<dbReference type="InterPro" id="IPR036397">
    <property type="entry name" value="RNaseH_sf"/>
</dbReference>
<dbReference type="SUPFAM" id="SSF53098">
    <property type="entry name" value="Ribonuclease H-like"/>
    <property type="match status" value="1"/>
</dbReference>
<geneLocation type="mitochondrion" evidence="11"/>
<gene>
    <name evidence="11" type="primary">orf287</name>
</gene>
<dbReference type="GO" id="GO:0000166">
    <property type="term" value="F:nucleotide binding"/>
    <property type="evidence" value="ECO:0007669"/>
    <property type="project" value="InterPro"/>
</dbReference>
<comment type="similarity">
    <text evidence="1">Belongs to the DNA polymerase type-B family.</text>
</comment>
<dbReference type="EC" id="2.7.7.7" evidence="2"/>
<evidence type="ECO:0000256" key="2">
    <source>
        <dbReference type="ARBA" id="ARBA00012417"/>
    </source>
</evidence>
<organism evidence="11">
    <name type="scientific">Candida corydali</name>
    <dbReference type="NCBI Taxonomy" id="391826"/>
    <lineage>
        <taxon>Eukaryota</taxon>
        <taxon>Fungi</taxon>
        <taxon>Dikarya</taxon>
        <taxon>Ascomycota</taxon>
        <taxon>Saccharomycotina</taxon>
        <taxon>Pichiomycetes</taxon>
        <taxon>Debaryomycetaceae</taxon>
        <taxon>Candida/Lodderomyces clade</taxon>
        <taxon>Candida</taxon>
    </lineage>
</organism>
<dbReference type="PANTHER" id="PTHR33568:SF3">
    <property type="entry name" value="DNA-DIRECTED DNA POLYMERASE"/>
    <property type="match status" value="1"/>
</dbReference>
<dbReference type="AlphaFoldDB" id="S5TGH7"/>
<reference evidence="11" key="1">
    <citation type="submission" date="2013-04" db="EMBL/GenBank/DDBJ databases">
        <authorList>
            <person name="Pfeiffer I."/>
            <person name="Hegedusova E."/>
            <person name="Brejova B."/>
            <person name="Nosek J."/>
        </authorList>
    </citation>
    <scope>NUCLEOTIDE SEQUENCE</scope>
    <source>
        <strain evidence="11">NRRL Y-27910</strain>
    </source>
</reference>
<dbReference type="GO" id="GO:0006260">
    <property type="term" value="P:DNA replication"/>
    <property type="evidence" value="ECO:0007669"/>
    <property type="project" value="UniProtKB-KW"/>
</dbReference>
<evidence type="ECO:0000256" key="7">
    <source>
        <dbReference type="ARBA" id="ARBA00022932"/>
    </source>
</evidence>
<keyword evidence="4" id="KW-0808">Transferase</keyword>
<protein>
    <recommendedName>
        <fullName evidence="3">Probable DNA polymerase</fullName>
        <ecNumber evidence="2">2.7.7.7</ecNumber>
    </recommendedName>
</protein>
<evidence type="ECO:0000256" key="6">
    <source>
        <dbReference type="ARBA" id="ARBA00022705"/>
    </source>
</evidence>
<dbReference type="InterPro" id="IPR012337">
    <property type="entry name" value="RNaseH-like_sf"/>
</dbReference>
<evidence type="ECO:0000313" key="11">
    <source>
        <dbReference type="EMBL" id="AGS44537.1"/>
    </source>
</evidence>
<dbReference type="InterPro" id="IPR004868">
    <property type="entry name" value="DNA-dir_DNA_pol_B_mt/vir"/>
</dbReference>
<keyword evidence="7" id="KW-0239">DNA-directed DNA polymerase</keyword>
<keyword evidence="11" id="KW-0496">Mitochondrion</keyword>
<comment type="catalytic activity">
    <reaction evidence="9">
        <text>DNA(n) + a 2'-deoxyribonucleoside 5'-triphosphate = DNA(n+1) + diphosphate</text>
        <dbReference type="Rhea" id="RHEA:22508"/>
        <dbReference type="Rhea" id="RHEA-COMP:17339"/>
        <dbReference type="Rhea" id="RHEA-COMP:17340"/>
        <dbReference type="ChEBI" id="CHEBI:33019"/>
        <dbReference type="ChEBI" id="CHEBI:61560"/>
        <dbReference type="ChEBI" id="CHEBI:173112"/>
        <dbReference type="EC" id="2.7.7.7"/>
    </reaction>
</comment>
<dbReference type="RefSeq" id="YP_008475224.1">
    <property type="nucleotide sequence ID" value="NC_022172.1"/>
</dbReference>
<keyword evidence="6" id="KW-0235">DNA replication</keyword>
<accession>S5TGH7</accession>
<dbReference type="GeneID" id="16695189"/>
<evidence type="ECO:0000256" key="4">
    <source>
        <dbReference type="ARBA" id="ARBA00022679"/>
    </source>
</evidence>
<dbReference type="PANTHER" id="PTHR33568">
    <property type="entry name" value="DNA POLYMERASE"/>
    <property type="match status" value="1"/>
</dbReference>
<evidence type="ECO:0000256" key="5">
    <source>
        <dbReference type="ARBA" id="ARBA00022695"/>
    </source>
</evidence>
<evidence type="ECO:0000256" key="9">
    <source>
        <dbReference type="ARBA" id="ARBA00049244"/>
    </source>
</evidence>
<name>S5TGH7_9ASCO</name>
<evidence type="ECO:0000256" key="8">
    <source>
        <dbReference type="ARBA" id="ARBA00023125"/>
    </source>
</evidence>
<dbReference type="EMBL" id="KC993198">
    <property type="protein sequence ID" value="AGS44537.1"/>
    <property type="molecule type" value="Genomic_DNA"/>
</dbReference>
<dbReference type="GO" id="GO:0003677">
    <property type="term" value="F:DNA binding"/>
    <property type="evidence" value="ECO:0007669"/>
    <property type="project" value="UniProtKB-KW"/>
</dbReference>
<keyword evidence="5" id="KW-0548">Nucleotidyltransferase</keyword>
<dbReference type="Gene3D" id="3.30.420.10">
    <property type="entry name" value="Ribonuclease H-like superfamily/Ribonuclease H"/>
    <property type="match status" value="1"/>
</dbReference>
<evidence type="ECO:0000256" key="1">
    <source>
        <dbReference type="ARBA" id="ARBA00005755"/>
    </source>
</evidence>
<evidence type="ECO:0000259" key="10">
    <source>
        <dbReference type="Pfam" id="PF03175"/>
    </source>
</evidence>
<evidence type="ECO:0000256" key="3">
    <source>
        <dbReference type="ARBA" id="ARBA00014385"/>
    </source>
</evidence>
<proteinExistence type="inferred from homology"/>
<feature type="domain" description="DNA-directed DNA polymerase family B mitochondria/virus" evidence="10">
    <location>
        <begin position="118"/>
        <end position="280"/>
    </location>
</feature>
<sequence length="287" mass="33166">MSYKGILRTFDRFNKIKRESKDFSDIKSVQITSKGSNPFIGTLDIETASLFGIRAPIAIGVATFNTPDRPGSAKSYINNILYDTWDILKDYNINLNKEDVHLLSNNMIVNSILRIIDKYNHYTFYCHNFGRYDYIFILKRLVDYNELVGDINDKIIIIPVYRDNIVMKLTLSKISIVNGKKTTNTIVICDSLLLLNASLKKLGSAYNLDCGKGLFPYEFVNETTVNYIGATPDIKYFGVSPLEYETINYPYYSIYEVLLHYLWLDLQVHLLIMESFRKEVIVYLDKT</sequence>
<dbReference type="Pfam" id="PF03175">
    <property type="entry name" value="DNA_pol_B_2"/>
    <property type="match status" value="1"/>
</dbReference>
<dbReference type="GO" id="GO:0003887">
    <property type="term" value="F:DNA-directed DNA polymerase activity"/>
    <property type="evidence" value="ECO:0007669"/>
    <property type="project" value="UniProtKB-KW"/>
</dbReference>